<dbReference type="PANTHER" id="PTHR33490">
    <property type="entry name" value="BLR5614 PROTEIN-RELATED"/>
    <property type="match status" value="1"/>
</dbReference>
<accession>A0A0U1P309</accession>
<keyword evidence="3" id="KW-1185">Reference proteome</keyword>
<dbReference type="Proteomes" id="UP000199087">
    <property type="component" value="Unassembled WGS sequence"/>
</dbReference>
<proteinExistence type="predicted"/>
<evidence type="ECO:0000313" key="2">
    <source>
        <dbReference type="EMBL" id="CRK84649.1"/>
    </source>
</evidence>
<dbReference type="AlphaFoldDB" id="A0A0U1P309"/>
<organism evidence="2 3">
    <name type="scientific">Neobacillus massiliamazoniensis</name>
    <dbReference type="NCBI Taxonomy" id="1499688"/>
    <lineage>
        <taxon>Bacteria</taxon>
        <taxon>Bacillati</taxon>
        <taxon>Bacillota</taxon>
        <taxon>Bacilli</taxon>
        <taxon>Bacillales</taxon>
        <taxon>Bacillaceae</taxon>
        <taxon>Neobacillus</taxon>
    </lineage>
</organism>
<dbReference type="Pfam" id="PF01841">
    <property type="entry name" value="Transglut_core"/>
    <property type="match status" value="1"/>
</dbReference>
<protein>
    <submittedName>
        <fullName evidence="2">Transglutaminase-like superfamily protein</fullName>
    </submittedName>
</protein>
<dbReference type="EMBL" id="CVRB01000005">
    <property type="protein sequence ID" value="CRK84649.1"/>
    <property type="molecule type" value="Genomic_DNA"/>
</dbReference>
<sequence length="203" mass="23417">MMNLICESKILDDYLLELKEVNFSNPIIKAKTDELFKSSQTEIEKVKIAYEFVRDEISHSWDIQSKRVTCDASEVLAYKEGICYAKSHLLASLLRSQGIPTGFCYQRLMLFDTPEKGYCIHALNAIFFKSLNKWIRLDGRGNKKGIDAQFSIEEEKLAFSINEELEEKDYPVIYAKPHPKTVAILEEHTDALEMYNHNLPDSL</sequence>
<feature type="domain" description="Transglutaminase-like" evidence="1">
    <location>
        <begin position="32"/>
        <end position="138"/>
    </location>
</feature>
<name>A0A0U1P309_9BACI</name>
<dbReference type="Gene3D" id="3.10.620.30">
    <property type="match status" value="1"/>
</dbReference>
<dbReference type="InterPro" id="IPR002931">
    <property type="entry name" value="Transglutaminase-like"/>
</dbReference>
<dbReference type="SUPFAM" id="SSF54001">
    <property type="entry name" value="Cysteine proteinases"/>
    <property type="match status" value="1"/>
</dbReference>
<evidence type="ECO:0000259" key="1">
    <source>
        <dbReference type="Pfam" id="PF01841"/>
    </source>
</evidence>
<reference evidence="3" key="1">
    <citation type="submission" date="2015-05" db="EMBL/GenBank/DDBJ databases">
        <authorList>
            <person name="Urmite Genomes"/>
        </authorList>
    </citation>
    <scope>NUCLEOTIDE SEQUENCE [LARGE SCALE GENOMIC DNA]</scope>
    <source>
        <strain evidence="3">LF1</strain>
    </source>
</reference>
<dbReference type="PANTHER" id="PTHR33490:SF3">
    <property type="entry name" value="CONSERVED INTEGRAL MEMBRANE PROTEIN"/>
    <property type="match status" value="1"/>
</dbReference>
<gene>
    <name evidence="2" type="ORF">BN000_04694</name>
</gene>
<dbReference type="STRING" id="1499688.BN000_04694"/>
<dbReference type="InterPro" id="IPR038765">
    <property type="entry name" value="Papain-like_cys_pep_sf"/>
</dbReference>
<evidence type="ECO:0000313" key="3">
    <source>
        <dbReference type="Proteomes" id="UP000199087"/>
    </source>
</evidence>